<name>A0A0G3GNF2_9CORY</name>
<dbReference type="InterPro" id="IPR015854">
    <property type="entry name" value="ABC_transpr_LolD-like"/>
</dbReference>
<dbReference type="Gene3D" id="3.40.50.300">
    <property type="entry name" value="P-loop containing nucleotide triphosphate hydrolases"/>
    <property type="match status" value="1"/>
</dbReference>
<organism evidence="5 6">
    <name type="scientific">Corynebacterium epidermidicanis</name>
    <dbReference type="NCBI Taxonomy" id="1050174"/>
    <lineage>
        <taxon>Bacteria</taxon>
        <taxon>Bacillati</taxon>
        <taxon>Actinomycetota</taxon>
        <taxon>Actinomycetes</taxon>
        <taxon>Mycobacteriales</taxon>
        <taxon>Corynebacteriaceae</taxon>
        <taxon>Corynebacterium</taxon>
    </lineage>
</organism>
<evidence type="ECO:0000313" key="6">
    <source>
        <dbReference type="Proteomes" id="UP000035368"/>
    </source>
</evidence>
<keyword evidence="3" id="KW-0067">ATP-binding</keyword>
<reference evidence="5 6" key="1">
    <citation type="submission" date="2015-05" db="EMBL/GenBank/DDBJ databases">
        <title>Complete genome sequence of Corynebacterium epidermidicanis DSM 45586, isolated from the skin of a dog suffering from pruritus.</title>
        <authorList>
            <person name="Ruckert C."/>
            <person name="Albersmeier A."/>
            <person name="Winkler A."/>
            <person name="Tauch A."/>
        </authorList>
    </citation>
    <scope>NUCLEOTIDE SEQUENCE [LARGE SCALE GENOMIC DNA]</scope>
    <source>
        <strain evidence="5 6">DSM 45586</strain>
    </source>
</reference>
<dbReference type="FunFam" id="3.40.50.300:FF:000032">
    <property type="entry name" value="Export ABC transporter ATP-binding protein"/>
    <property type="match status" value="1"/>
</dbReference>
<dbReference type="GO" id="GO:0098796">
    <property type="term" value="C:membrane protein complex"/>
    <property type="evidence" value="ECO:0007669"/>
    <property type="project" value="UniProtKB-ARBA"/>
</dbReference>
<dbReference type="InterPro" id="IPR017871">
    <property type="entry name" value="ABC_transporter-like_CS"/>
</dbReference>
<feature type="domain" description="ABC transporter" evidence="4">
    <location>
        <begin position="1"/>
        <end position="218"/>
    </location>
</feature>
<dbReference type="SUPFAM" id="SSF52540">
    <property type="entry name" value="P-loop containing nucleoside triphosphate hydrolases"/>
    <property type="match status" value="1"/>
</dbReference>
<dbReference type="CDD" id="cd03255">
    <property type="entry name" value="ABC_MJ0796_LolCDE_FtsE"/>
    <property type="match status" value="1"/>
</dbReference>
<gene>
    <name evidence="5" type="ORF">CEPID_04295</name>
</gene>
<dbReference type="OrthoDB" id="9802264at2"/>
<dbReference type="InterPro" id="IPR003593">
    <property type="entry name" value="AAA+_ATPase"/>
</dbReference>
<dbReference type="Proteomes" id="UP000035368">
    <property type="component" value="Chromosome"/>
</dbReference>
<evidence type="ECO:0000256" key="3">
    <source>
        <dbReference type="ARBA" id="ARBA00022840"/>
    </source>
</evidence>
<evidence type="ECO:0000256" key="1">
    <source>
        <dbReference type="ARBA" id="ARBA00022448"/>
    </source>
</evidence>
<dbReference type="InterPro" id="IPR003439">
    <property type="entry name" value="ABC_transporter-like_ATP-bd"/>
</dbReference>
<dbReference type="PROSITE" id="PS50893">
    <property type="entry name" value="ABC_TRANSPORTER_2"/>
    <property type="match status" value="1"/>
</dbReference>
<dbReference type="RefSeq" id="WP_047239882.1">
    <property type="nucleotide sequence ID" value="NZ_CP011541.1"/>
</dbReference>
<dbReference type="InterPro" id="IPR027417">
    <property type="entry name" value="P-loop_NTPase"/>
</dbReference>
<keyword evidence="6" id="KW-1185">Reference proteome</keyword>
<keyword evidence="2" id="KW-0547">Nucleotide-binding</keyword>
<dbReference type="GO" id="GO:0016887">
    <property type="term" value="F:ATP hydrolysis activity"/>
    <property type="evidence" value="ECO:0007669"/>
    <property type="project" value="InterPro"/>
</dbReference>
<accession>A0A0G3GNF2</accession>
<dbReference type="GO" id="GO:0022857">
    <property type="term" value="F:transmembrane transporter activity"/>
    <property type="evidence" value="ECO:0007669"/>
    <property type="project" value="TreeGrafter"/>
</dbReference>
<dbReference type="EMBL" id="CP011541">
    <property type="protein sequence ID" value="AKK02731.1"/>
    <property type="molecule type" value="Genomic_DNA"/>
</dbReference>
<dbReference type="PANTHER" id="PTHR24220">
    <property type="entry name" value="IMPORT ATP-BINDING PROTEIN"/>
    <property type="match status" value="1"/>
</dbReference>
<sequence>MKLRNISHEYLDGSRKRTVLKNVDVTVEPGELIAIMGPSGAGKTTLLRIAGLLEVPTSGTVLIDDLDCSTLTPNQRADLRRDRLGFVFQNYNLIETLTIAENVALPLEISGIKRATAREQALAELDELGLLPIADQFPPEVSGGEQQRAAIARAFIGTRSVLLADEPTGALDTATSDSVMRLIRNKVDTGASGLFVTHEPRLAAFADRTLRLKDGEIQ</sequence>
<dbReference type="AlphaFoldDB" id="A0A0G3GNF2"/>
<dbReference type="GO" id="GO:0005524">
    <property type="term" value="F:ATP binding"/>
    <property type="evidence" value="ECO:0007669"/>
    <property type="project" value="UniProtKB-KW"/>
</dbReference>
<dbReference type="SMART" id="SM00382">
    <property type="entry name" value="AAA"/>
    <property type="match status" value="1"/>
</dbReference>
<dbReference type="PROSITE" id="PS00211">
    <property type="entry name" value="ABC_TRANSPORTER_1"/>
    <property type="match status" value="1"/>
</dbReference>
<proteinExistence type="predicted"/>
<keyword evidence="1" id="KW-0813">Transport</keyword>
<evidence type="ECO:0000256" key="2">
    <source>
        <dbReference type="ARBA" id="ARBA00022741"/>
    </source>
</evidence>
<evidence type="ECO:0000259" key="4">
    <source>
        <dbReference type="PROSITE" id="PS50893"/>
    </source>
</evidence>
<evidence type="ECO:0000313" key="5">
    <source>
        <dbReference type="EMBL" id="AKK02731.1"/>
    </source>
</evidence>
<dbReference type="STRING" id="1050174.CEPID_04295"/>
<dbReference type="Pfam" id="PF00005">
    <property type="entry name" value="ABC_tran"/>
    <property type="match status" value="1"/>
</dbReference>
<protein>
    <submittedName>
        <fullName evidence="5">ABC-type antimicrobial peptide transport system, ATPase component</fullName>
    </submittedName>
</protein>
<dbReference type="KEGG" id="cei:CEPID_04295"/>
<dbReference type="GO" id="GO:0005886">
    <property type="term" value="C:plasma membrane"/>
    <property type="evidence" value="ECO:0007669"/>
    <property type="project" value="TreeGrafter"/>
</dbReference>
<dbReference type="PATRIC" id="fig|1050174.4.peg.871"/>
<dbReference type="InterPro" id="IPR017911">
    <property type="entry name" value="MacB-like_ATP-bd"/>
</dbReference>